<name>A0A4R6S7Y3_LABRH</name>
<feature type="compositionally biased region" description="Basic and acidic residues" evidence="4">
    <location>
        <begin position="295"/>
        <end position="312"/>
    </location>
</feature>
<feature type="region of interest" description="Disordered" evidence="4">
    <location>
        <begin position="468"/>
        <end position="492"/>
    </location>
</feature>
<feature type="region of interest" description="Disordered" evidence="4">
    <location>
        <begin position="283"/>
        <end position="312"/>
    </location>
</feature>
<feature type="compositionally biased region" description="Polar residues" evidence="4">
    <location>
        <begin position="473"/>
        <end position="492"/>
    </location>
</feature>
<dbReference type="InterPro" id="IPR031905">
    <property type="entry name" value="Flotillin_C"/>
</dbReference>
<comment type="similarity">
    <text evidence="2">Belongs to the band 7/mec-2 family. Flotillin subfamily.</text>
</comment>
<dbReference type="GO" id="GO:0005886">
    <property type="term" value="C:plasma membrane"/>
    <property type="evidence" value="ECO:0007669"/>
    <property type="project" value="TreeGrafter"/>
</dbReference>
<dbReference type="RefSeq" id="WP_133851454.1">
    <property type="nucleotide sequence ID" value="NZ_SNXZ01000004.1"/>
</dbReference>
<reference evidence="7 8" key="1">
    <citation type="submission" date="2019-03" db="EMBL/GenBank/DDBJ databases">
        <title>Genomic Encyclopedia of Type Strains, Phase IV (KMG-IV): sequencing the most valuable type-strain genomes for metagenomic binning, comparative biology and taxonomic classification.</title>
        <authorList>
            <person name="Goeker M."/>
        </authorList>
    </citation>
    <scope>NUCLEOTIDE SEQUENCE [LARGE SCALE GENOMIC DNA]</scope>
    <source>
        <strain evidence="7 8">DSM 45361</strain>
    </source>
</reference>
<keyword evidence="3 5" id="KW-0472">Membrane</keyword>
<dbReference type="PANTHER" id="PTHR13806:SF46">
    <property type="entry name" value="FLOTILLIN-1-RELATED"/>
    <property type="match status" value="1"/>
</dbReference>
<dbReference type="PANTHER" id="PTHR13806">
    <property type="entry name" value="FLOTILLIN-RELATED"/>
    <property type="match status" value="1"/>
</dbReference>
<protein>
    <submittedName>
        <fullName evidence="7">Putative membrane protein YqiK</fullName>
    </submittedName>
</protein>
<dbReference type="GO" id="GO:0002020">
    <property type="term" value="F:protease binding"/>
    <property type="evidence" value="ECO:0007669"/>
    <property type="project" value="TreeGrafter"/>
</dbReference>
<dbReference type="CDD" id="cd03399">
    <property type="entry name" value="SPFH_flotillin"/>
    <property type="match status" value="1"/>
</dbReference>
<feature type="transmembrane region" description="Helical" evidence="5">
    <location>
        <begin position="6"/>
        <end position="27"/>
    </location>
</feature>
<dbReference type="SUPFAM" id="SSF117892">
    <property type="entry name" value="Band 7/SPFH domain"/>
    <property type="match status" value="1"/>
</dbReference>
<dbReference type="Pfam" id="PF01145">
    <property type="entry name" value="Band_7"/>
    <property type="match status" value="1"/>
</dbReference>
<evidence type="ECO:0000259" key="6">
    <source>
        <dbReference type="SMART" id="SM00244"/>
    </source>
</evidence>
<keyword evidence="5" id="KW-0812">Transmembrane</keyword>
<dbReference type="EMBL" id="SNXZ01000004">
    <property type="protein sequence ID" value="TDP96049.1"/>
    <property type="molecule type" value="Genomic_DNA"/>
</dbReference>
<evidence type="ECO:0000256" key="2">
    <source>
        <dbReference type="ARBA" id="ARBA00007161"/>
    </source>
</evidence>
<evidence type="ECO:0000256" key="3">
    <source>
        <dbReference type="ARBA" id="ARBA00023136"/>
    </source>
</evidence>
<dbReference type="InterPro" id="IPR001107">
    <property type="entry name" value="Band_7"/>
</dbReference>
<evidence type="ECO:0000256" key="5">
    <source>
        <dbReference type="SAM" id="Phobius"/>
    </source>
</evidence>
<dbReference type="InterPro" id="IPR036013">
    <property type="entry name" value="Band_7/SPFH_dom_sf"/>
</dbReference>
<feature type="domain" description="Band 7" evidence="6">
    <location>
        <begin position="25"/>
        <end position="200"/>
    </location>
</feature>
<dbReference type="SMART" id="SM00244">
    <property type="entry name" value="PHB"/>
    <property type="match status" value="1"/>
</dbReference>
<dbReference type="Pfam" id="PF15975">
    <property type="entry name" value="Flot"/>
    <property type="match status" value="1"/>
</dbReference>
<dbReference type="GO" id="GO:0072659">
    <property type="term" value="P:protein localization to plasma membrane"/>
    <property type="evidence" value="ECO:0007669"/>
    <property type="project" value="TreeGrafter"/>
</dbReference>
<evidence type="ECO:0000256" key="4">
    <source>
        <dbReference type="SAM" id="MobiDB-lite"/>
    </source>
</evidence>
<proteinExistence type="inferred from homology"/>
<comment type="caution">
    <text evidence="7">The sequence shown here is derived from an EMBL/GenBank/DDBJ whole genome shotgun (WGS) entry which is preliminary data.</text>
</comment>
<evidence type="ECO:0000256" key="1">
    <source>
        <dbReference type="ARBA" id="ARBA00004370"/>
    </source>
</evidence>
<comment type="subcellular location">
    <subcellularLocation>
        <location evidence="1">Membrane</location>
    </subcellularLocation>
</comment>
<dbReference type="Proteomes" id="UP000295444">
    <property type="component" value="Unassembled WGS sequence"/>
</dbReference>
<sequence>MSSTLLVVIGGAIVVLIVLFALLKAFYKVAEPNEALIISGLGINQQRTGTEDSLKFKIVTGRGVLVLPGFQTARRLSLDTRGANLEVSCVTKQGLPVTVRAVVIYKVGDDFSLIANAARRFLDQQDGMNSTIHELFSGHLRSIVGGLTIEDMIHNRDALTGEIRQSSAAEMIKLGLVVDSLQIQEIDDESGYILNLGKPHAAAVAASARIAEAQRDQEATQAEQIAAAEKAGAIRESQIKQAGYTAEVDQAKAKASQAGPLAEATARQEVVVQETRAAELEAELSEQRLQSQVRKPADARAYETRTTADAERDAQIARAQAQAKETELRAAADATKVKTAAEAEAQATRARGEASAAATKATGLAEADSARAKGLAEAEAAKAKGLAEADAIKARSDALAENQEAVVAQQLAEKWPEIVAAGAQALGNIDHMVVLNGADGVSDIFAKALSLGGTGLGLARQLMEGMKVKDTDTPPTNGVVPTSLTGTETKID</sequence>
<dbReference type="InterPro" id="IPR027705">
    <property type="entry name" value="Flotillin_fam"/>
</dbReference>
<evidence type="ECO:0000313" key="8">
    <source>
        <dbReference type="Proteomes" id="UP000295444"/>
    </source>
</evidence>
<dbReference type="Gene3D" id="3.30.479.30">
    <property type="entry name" value="Band 7 domain"/>
    <property type="match status" value="1"/>
</dbReference>
<gene>
    <name evidence="7" type="ORF">EV186_10429</name>
</gene>
<keyword evidence="8" id="KW-1185">Reference proteome</keyword>
<evidence type="ECO:0000313" key="7">
    <source>
        <dbReference type="EMBL" id="TDP96049.1"/>
    </source>
</evidence>
<keyword evidence="5" id="KW-1133">Transmembrane helix</keyword>
<dbReference type="OrthoDB" id="9786220at2"/>
<accession>A0A4R6S7Y3</accession>
<organism evidence="7 8">
    <name type="scientific">Labedaea rhizosphaerae</name>
    <dbReference type="NCBI Taxonomy" id="598644"/>
    <lineage>
        <taxon>Bacteria</taxon>
        <taxon>Bacillati</taxon>
        <taxon>Actinomycetota</taxon>
        <taxon>Actinomycetes</taxon>
        <taxon>Pseudonocardiales</taxon>
        <taxon>Pseudonocardiaceae</taxon>
        <taxon>Labedaea</taxon>
    </lineage>
</organism>
<dbReference type="AlphaFoldDB" id="A0A4R6S7Y3"/>